<feature type="transmembrane region" description="Helical" evidence="1">
    <location>
        <begin position="204"/>
        <end position="227"/>
    </location>
</feature>
<dbReference type="GeneID" id="301328232"/>
<reference evidence="2" key="1">
    <citation type="submission" date="2023-07" db="EMBL/GenBank/DDBJ databases">
        <title>Genomic Encyclopedia of Type Strains, Phase IV (KMG-IV): sequencing the most valuable type-strain genomes for metagenomic binning, comparative biology and taxonomic classification.</title>
        <authorList>
            <person name="Goeker M."/>
        </authorList>
    </citation>
    <scope>NUCLEOTIDE SEQUENCE [LARGE SCALE GENOMIC DNA]</scope>
    <source>
        <strain evidence="2">JSM 076093</strain>
    </source>
</reference>
<keyword evidence="1" id="KW-1133">Transmembrane helix</keyword>
<feature type="transmembrane region" description="Helical" evidence="1">
    <location>
        <begin position="42"/>
        <end position="62"/>
    </location>
</feature>
<protein>
    <recommendedName>
        <fullName evidence="4">Beta-carotene 15,15'-monooxygenase</fullName>
    </recommendedName>
</protein>
<dbReference type="EMBL" id="JAUSWM010000005">
    <property type="protein sequence ID" value="MDQ0483920.1"/>
    <property type="molecule type" value="Genomic_DNA"/>
</dbReference>
<proteinExistence type="predicted"/>
<comment type="caution">
    <text evidence="2">The sequence shown here is derived from an EMBL/GenBank/DDBJ whole genome shotgun (WGS) entry which is preliminary data.</text>
</comment>
<evidence type="ECO:0000256" key="1">
    <source>
        <dbReference type="SAM" id="Phobius"/>
    </source>
</evidence>
<evidence type="ECO:0008006" key="4">
    <source>
        <dbReference type="Google" id="ProtNLM"/>
    </source>
</evidence>
<feature type="transmembrane region" description="Helical" evidence="1">
    <location>
        <begin position="69"/>
        <end position="88"/>
    </location>
</feature>
<keyword evidence="3" id="KW-1185">Reference proteome</keyword>
<organism evidence="2 3">
    <name type="scientific">Guptibacillus hwajinpoensis</name>
    <dbReference type="NCBI Taxonomy" id="208199"/>
    <lineage>
        <taxon>Bacteria</taxon>
        <taxon>Bacillati</taxon>
        <taxon>Bacillota</taxon>
        <taxon>Bacilli</taxon>
        <taxon>Bacillales</taxon>
        <taxon>Guptibacillaceae</taxon>
        <taxon>Guptibacillus</taxon>
    </lineage>
</organism>
<gene>
    <name evidence="2" type="ORF">QO000_002904</name>
</gene>
<feature type="transmembrane region" description="Helical" evidence="1">
    <location>
        <begin position="233"/>
        <end position="250"/>
    </location>
</feature>
<feature type="transmembrane region" description="Helical" evidence="1">
    <location>
        <begin position="12"/>
        <end position="30"/>
    </location>
</feature>
<feature type="transmembrane region" description="Helical" evidence="1">
    <location>
        <begin position="94"/>
        <end position="118"/>
    </location>
</feature>
<evidence type="ECO:0000313" key="3">
    <source>
        <dbReference type="Proteomes" id="UP001226720"/>
    </source>
</evidence>
<name>A0ABU0K3H6_9BACL</name>
<accession>A0ABU0K3H6</accession>
<keyword evidence="1" id="KW-0812">Transmembrane</keyword>
<keyword evidence="1" id="KW-0472">Membrane</keyword>
<dbReference type="Proteomes" id="UP001226720">
    <property type="component" value="Unassembled WGS sequence"/>
</dbReference>
<evidence type="ECO:0000313" key="2">
    <source>
        <dbReference type="EMBL" id="MDQ0483920.1"/>
    </source>
</evidence>
<feature type="transmembrane region" description="Helical" evidence="1">
    <location>
        <begin position="139"/>
        <end position="157"/>
    </location>
</feature>
<dbReference type="RefSeq" id="WP_301552581.1">
    <property type="nucleotide sequence ID" value="NZ_JAQRMZ010000009.1"/>
</dbReference>
<feature type="transmembrane region" description="Helical" evidence="1">
    <location>
        <begin position="163"/>
        <end position="183"/>
    </location>
</feature>
<sequence>MTASLLSQHIAWKQIIVILMLMIVPNFLVMQVQPFGPIDDRIGIATAIDLVIILPLLLYFFGFKKRGSWLILSSFIVGGLLLANWMIPSEANDYLFYFNTSVIAIEAGIILLELILLITVIKMLPLLLRNYREEKKRHYHFLLSFSYSIQRTFSLENGRLKKFQFLLSALATDIAAIYYSLFWRKKRLLELDKGQSFTFHKDGHYFGVFLMLVHAMTIEIIAVHAMLAMYSHLVAWIFTAIDVYALLFIISDYQAIRRSPIVTDAKGIHFQKGIRQYGFISWDQVDALTENTKSPSEVDQDKESVSLAYHGLEKERIPYVLKLKEPVQIRQFFGYKKTIRSIYLKLDNPYEFNKTIHSYLNLG</sequence>